<dbReference type="EMBL" id="JNVU01000025">
    <property type="protein sequence ID" value="KEI44401.1"/>
    <property type="molecule type" value="Genomic_DNA"/>
</dbReference>
<feature type="domain" description="DUF4097" evidence="1">
    <location>
        <begin position="143"/>
        <end position="276"/>
    </location>
</feature>
<dbReference type="PANTHER" id="PTHR34094:SF1">
    <property type="entry name" value="PROTEIN FAM185A"/>
    <property type="match status" value="1"/>
</dbReference>
<evidence type="ECO:0000313" key="3">
    <source>
        <dbReference type="Proteomes" id="UP000031419"/>
    </source>
</evidence>
<sequence>MIRTQEFSTPEPVSLDISNILGPVTVRLTDTATTRIEVRHDPTSGGPDWRGGLSNLLSWVSEQFGESGLRAAWDNGRSTKAPISEAVRQTRVTMTGNRLVVRTPNMGPLRSIPLAIEVHAPENSEVGIHIGSGEATVTGTALRANIQSGSGTVSVERTAERATIRSGAGPIRLGTVTSGVHARSSSGDIEITNLTGPSTVVTGSGNVWLGSVDGNLLVRSGSGSLTVAEARSGQLELITGSGDVQITLQRDRTAEVDLTSATGTVASDLDVSEQAPEREPEMRIHARTGTGSALLTSAS</sequence>
<accession>A0A073AYJ0</accession>
<keyword evidence="3" id="KW-1185">Reference proteome</keyword>
<evidence type="ECO:0000259" key="1">
    <source>
        <dbReference type="Pfam" id="PF13349"/>
    </source>
</evidence>
<name>A0A073AYJ0_9PSEU</name>
<dbReference type="Pfam" id="PF13349">
    <property type="entry name" value="DUF4097"/>
    <property type="match status" value="1"/>
</dbReference>
<dbReference type="Proteomes" id="UP000031419">
    <property type="component" value="Unassembled WGS sequence"/>
</dbReference>
<evidence type="ECO:0000313" key="2">
    <source>
        <dbReference type="EMBL" id="KEI44401.1"/>
    </source>
</evidence>
<dbReference type="eggNOG" id="COG3595">
    <property type="taxonomic scope" value="Bacteria"/>
</dbReference>
<organism evidence="2 3">
    <name type="scientific">Saccharopolyspora rectivirgula</name>
    <dbReference type="NCBI Taxonomy" id="28042"/>
    <lineage>
        <taxon>Bacteria</taxon>
        <taxon>Bacillati</taxon>
        <taxon>Actinomycetota</taxon>
        <taxon>Actinomycetes</taxon>
        <taxon>Pseudonocardiales</taxon>
        <taxon>Pseudonocardiaceae</taxon>
        <taxon>Saccharopolyspora</taxon>
    </lineage>
</organism>
<dbReference type="PANTHER" id="PTHR34094">
    <property type="match status" value="1"/>
</dbReference>
<dbReference type="Gene3D" id="2.160.20.120">
    <property type="match status" value="1"/>
</dbReference>
<comment type="caution">
    <text evidence="2">The sequence shown here is derived from an EMBL/GenBank/DDBJ whole genome shotgun (WGS) entry which is preliminary data.</text>
</comment>
<dbReference type="AlphaFoldDB" id="A0A073AYJ0"/>
<reference evidence="2 3" key="1">
    <citation type="submission" date="2014-06" db="EMBL/GenBank/DDBJ databases">
        <title>Saccharopolyspora rectivirgula DSM-43113 Genome sequencing.</title>
        <authorList>
            <person name="Barrera C."/>
            <person name="Millon L."/>
            <person name="Rognon B."/>
            <person name="Zaugg C."/>
            <person name="Monod M."/>
        </authorList>
    </citation>
    <scope>NUCLEOTIDE SEQUENCE [LARGE SCALE GENOMIC DNA]</scope>
    <source>
        <strain evidence="2 3">DSM 43113</strain>
    </source>
</reference>
<dbReference type="InterPro" id="IPR025164">
    <property type="entry name" value="Toastrack_DUF4097"/>
</dbReference>
<protein>
    <recommendedName>
        <fullName evidence="1">DUF4097 domain-containing protein</fullName>
    </recommendedName>
</protein>
<proteinExistence type="predicted"/>
<dbReference type="STRING" id="28042.GU90_09450"/>
<gene>
    <name evidence="2" type="ORF">GU90_09450</name>
</gene>